<dbReference type="InterPro" id="IPR006600">
    <property type="entry name" value="HTH_CenpB_DNA-bd_dom"/>
</dbReference>
<dbReference type="InterPro" id="IPR050863">
    <property type="entry name" value="CenT-Element_Derived"/>
</dbReference>
<dbReference type="SUPFAM" id="SSF46689">
    <property type="entry name" value="Homeodomain-like"/>
    <property type="match status" value="2"/>
</dbReference>
<comment type="similarity">
    <text evidence="1">Belongs to the tigger transposable element derived protein family.</text>
</comment>
<feature type="compositionally biased region" description="Basic and acidic residues" evidence="3">
    <location>
        <begin position="420"/>
        <end position="433"/>
    </location>
</feature>
<dbReference type="AlphaFoldDB" id="A0A8C3SLQ5"/>
<dbReference type="Gene3D" id="1.10.10.60">
    <property type="entry name" value="Homeodomain-like"/>
    <property type="match status" value="1"/>
</dbReference>
<dbReference type="GO" id="GO:0003677">
    <property type="term" value="F:DNA binding"/>
    <property type="evidence" value="ECO:0007669"/>
    <property type="project" value="UniProtKB-KW"/>
</dbReference>
<protein>
    <recommendedName>
        <fullName evidence="4">HTH CENPB-type domain-containing protein</fullName>
    </recommendedName>
</protein>
<dbReference type="Pfam" id="PF03221">
    <property type="entry name" value="HTH_Tnp_Tc5"/>
    <property type="match status" value="1"/>
</dbReference>
<dbReference type="InterPro" id="IPR036397">
    <property type="entry name" value="RNaseH_sf"/>
</dbReference>
<evidence type="ECO:0000313" key="5">
    <source>
        <dbReference type="Ensembl" id="ENSCSRP00000015740.1"/>
    </source>
</evidence>
<keyword evidence="6" id="KW-1185">Reference proteome</keyword>
<dbReference type="PANTHER" id="PTHR19303:SF56">
    <property type="entry name" value="TIGGER TRANSPOSABLE ELEMENT-DERIVED PROTEIN 5"/>
    <property type="match status" value="1"/>
</dbReference>
<dbReference type="PANTHER" id="PTHR19303">
    <property type="entry name" value="TRANSPOSON"/>
    <property type="match status" value="1"/>
</dbReference>
<keyword evidence="2" id="KW-0238">DNA-binding</keyword>
<evidence type="ECO:0000256" key="2">
    <source>
        <dbReference type="ARBA" id="ARBA00023125"/>
    </source>
</evidence>
<reference evidence="5" key="1">
    <citation type="submission" date="2025-08" db="UniProtKB">
        <authorList>
            <consortium name="Ensembl"/>
        </authorList>
    </citation>
    <scope>IDENTIFICATION</scope>
</reference>
<evidence type="ECO:0000256" key="1">
    <source>
        <dbReference type="ARBA" id="ARBA00010881"/>
    </source>
</evidence>
<dbReference type="SMART" id="SM00674">
    <property type="entry name" value="CENPB"/>
    <property type="match status" value="1"/>
</dbReference>
<evidence type="ECO:0000256" key="3">
    <source>
        <dbReference type="SAM" id="MobiDB-lite"/>
    </source>
</evidence>
<dbReference type="Gene3D" id="1.10.10.10">
    <property type="entry name" value="Winged helix-like DNA-binding domain superfamily/Winged helix DNA-binding domain"/>
    <property type="match status" value="1"/>
</dbReference>
<feature type="compositionally biased region" description="Acidic residues" evidence="3">
    <location>
        <begin position="434"/>
        <end position="446"/>
    </location>
</feature>
<reference evidence="5" key="2">
    <citation type="submission" date="2025-09" db="UniProtKB">
        <authorList>
            <consortium name="Ensembl"/>
        </authorList>
    </citation>
    <scope>IDENTIFICATION</scope>
</reference>
<dbReference type="InterPro" id="IPR036388">
    <property type="entry name" value="WH-like_DNA-bd_sf"/>
</dbReference>
<name>A0A8C3SLQ5_CHESE</name>
<dbReference type="PROSITE" id="PS51253">
    <property type="entry name" value="HTH_CENPB"/>
    <property type="match status" value="1"/>
</dbReference>
<feature type="domain" description="HTH CENPB-type" evidence="4">
    <location>
        <begin position="90"/>
        <end position="163"/>
    </location>
</feature>
<dbReference type="Gene3D" id="3.30.420.10">
    <property type="entry name" value="Ribonuclease H-like superfamily/Ribonuclease H"/>
    <property type="match status" value="1"/>
</dbReference>
<organism evidence="5 6">
    <name type="scientific">Chelydra serpentina</name>
    <name type="common">Snapping turtle</name>
    <name type="synonym">Testudo serpentina</name>
    <dbReference type="NCBI Taxonomy" id="8475"/>
    <lineage>
        <taxon>Eukaryota</taxon>
        <taxon>Metazoa</taxon>
        <taxon>Chordata</taxon>
        <taxon>Craniata</taxon>
        <taxon>Vertebrata</taxon>
        <taxon>Euteleostomi</taxon>
        <taxon>Archelosauria</taxon>
        <taxon>Testudinata</taxon>
        <taxon>Testudines</taxon>
        <taxon>Cryptodira</taxon>
        <taxon>Durocryptodira</taxon>
        <taxon>Americhelydia</taxon>
        <taxon>Chelydroidea</taxon>
        <taxon>Chelydridae</taxon>
        <taxon>Chelydra</taxon>
    </lineage>
</organism>
<sequence>RWTPPHSIAGYVFSANAILIFRKMSKMLGKRKAYTVQENLDAIEQHRNGETQAKISHDIGINESTFRGWLKNVDKLGRYMHNLDKEHCLLKKRARLANDADLDSAGYTWFVQEQQKSILISGPLIAMQAEKFDRELNDKCSNFKASLGWLWRFQKRHVISQIAISGEKRSADAAAMQSYPAKLREILQTEGYSEEQVYNADVRGIYYKMLPDKTLAVRTDERKKEGYKQAKDHLTLLFCVNATGKHKLKPLSIGKSHMPRCFHHVNVNCLPFLYKNSKNSWMTGEIFEQWFFTEFVPSVRKHLRAKRLEEKAILLLDNCPAHPLAKRLRTHDGKIQVEYLPTNTTSKIQPLDQGVIAIFKQHYRQNLVRQMIESELSVTDFLKKLTIKDFFYISRNSWNLLCAETINHCWMVGLRESFGHPPREENEESRSQSDEESDFEGFTEEEVGGTDMEWMQELLRPNNVPEAEELAFSVDEEEEEEVDVIPTSTATLTGLETALRWFEMQHVEPIKIMQLRSLLQFAKRKQHSSKKQKQLTDFLKKN</sequence>
<dbReference type="Ensembl" id="ENSCSRT00000016413.1">
    <property type="protein sequence ID" value="ENSCSRP00000015740.1"/>
    <property type="gene ID" value="ENSCSRG00000012006.1"/>
</dbReference>
<feature type="region of interest" description="Disordered" evidence="3">
    <location>
        <begin position="420"/>
        <end position="446"/>
    </location>
</feature>
<proteinExistence type="inferred from homology"/>
<dbReference type="InterPro" id="IPR004875">
    <property type="entry name" value="DDE_SF_endonuclease_dom"/>
</dbReference>
<dbReference type="Pfam" id="PF03184">
    <property type="entry name" value="DDE_1"/>
    <property type="match status" value="1"/>
</dbReference>
<dbReference type="InterPro" id="IPR009057">
    <property type="entry name" value="Homeodomain-like_sf"/>
</dbReference>
<evidence type="ECO:0000259" key="4">
    <source>
        <dbReference type="PROSITE" id="PS51253"/>
    </source>
</evidence>
<evidence type="ECO:0000313" key="6">
    <source>
        <dbReference type="Proteomes" id="UP000694403"/>
    </source>
</evidence>
<dbReference type="GO" id="GO:0005634">
    <property type="term" value="C:nucleus"/>
    <property type="evidence" value="ECO:0007669"/>
    <property type="project" value="TreeGrafter"/>
</dbReference>
<dbReference type="Proteomes" id="UP000694403">
    <property type="component" value="Unplaced"/>
</dbReference>
<accession>A0A8C3SLQ5</accession>